<evidence type="ECO:0000256" key="3">
    <source>
        <dbReference type="ARBA" id="ARBA00012638"/>
    </source>
</evidence>
<dbReference type="EMBL" id="DAKRPA010000229">
    <property type="protein sequence ID" value="DAZ94867.1"/>
    <property type="molecule type" value="Genomic_DNA"/>
</dbReference>
<dbReference type="Pfam" id="PF16876">
    <property type="entry name" value="Lipin_mid"/>
    <property type="match status" value="1"/>
</dbReference>
<accession>A0AAV2YIQ9</accession>
<dbReference type="PANTHER" id="PTHR12181:SF12">
    <property type="entry name" value="PHOSPHATIDATE PHOSPHATASE"/>
    <property type="match status" value="1"/>
</dbReference>
<dbReference type="AlphaFoldDB" id="A0AAV2YIQ9"/>
<gene>
    <name evidence="7" type="ORF">N0F65_008169</name>
</gene>
<dbReference type="InterPro" id="IPR031315">
    <property type="entry name" value="LNS2/PITP"/>
</dbReference>
<dbReference type="EC" id="3.1.3.4" evidence="3"/>
<proteinExistence type="inferred from homology"/>
<dbReference type="InterPro" id="IPR007651">
    <property type="entry name" value="Lipin_N"/>
</dbReference>
<evidence type="ECO:0000313" key="8">
    <source>
        <dbReference type="Proteomes" id="UP001146120"/>
    </source>
</evidence>
<dbReference type="InterPro" id="IPR031703">
    <property type="entry name" value="Lipin_mid"/>
</dbReference>
<evidence type="ECO:0000256" key="4">
    <source>
        <dbReference type="ARBA" id="ARBA00022801"/>
    </source>
</evidence>
<evidence type="ECO:0000259" key="6">
    <source>
        <dbReference type="SMART" id="SM00775"/>
    </source>
</evidence>
<name>A0AAV2YIQ9_9STRA</name>
<organism evidence="7 8">
    <name type="scientific">Lagenidium giganteum</name>
    <dbReference type="NCBI Taxonomy" id="4803"/>
    <lineage>
        <taxon>Eukaryota</taxon>
        <taxon>Sar</taxon>
        <taxon>Stramenopiles</taxon>
        <taxon>Oomycota</taxon>
        <taxon>Peronosporomycetes</taxon>
        <taxon>Pythiales</taxon>
        <taxon>Pythiaceae</taxon>
    </lineage>
</organism>
<dbReference type="GO" id="GO:0008195">
    <property type="term" value="F:phosphatidate phosphatase activity"/>
    <property type="evidence" value="ECO:0007669"/>
    <property type="project" value="UniProtKB-EC"/>
</dbReference>
<evidence type="ECO:0000256" key="5">
    <source>
        <dbReference type="SAM" id="MobiDB-lite"/>
    </source>
</evidence>
<feature type="domain" description="LNS2/PITP" evidence="6">
    <location>
        <begin position="449"/>
        <end position="611"/>
    </location>
</feature>
<sequence>MNVIYSVKDYVTNVFDFKQGTMSGAIDIVVVQNEDGEFRCTPFHVHFGRIQLKDKAEKQVRVVVNGKLVDGVKMKLGAAGEAFFVDKVHQPVDDDYSTSPISSPAARTERTRKKSSATVPPLKRTCPATTLSGMIHTAYSSRKNTWSLIFFISRLVTDSRGVNGGASERLTWGWGALPIVRSTSVEIGLANLEDKSEDVLPSIVKNESMYFDALETESIHSNAYTIDHPCMSLCGSLLADVASEEEAHDVFSEHIITFEYFREHAREVLQNPDLMFLIDGQIYAFNGDIQAYLISRVLFPNSQPVPLQHGWSIAPPQPPLSDGANSFRRSDESPRWHSQIYGEQSPVPSKRWFQWFPGRSEMPTSGNTASAPSPVFQPVTPSFQSNGMVSNGAKAPVFYRKSLKPTKEDFAKMDLAIGENEIEFVLQTAAQGEVRVSASLFFWPNSAKVVLAEIDGAISRASPSSSGMFTSFLPIADYDSADLHQGAVNFYCKLARNGYRIIYLTSHGLSQADAIHEMLRPASDDDPILPRGPVLLSPTSLLAIDGNEVNDSREFKVAALNGIRALFPTDVNPFYAAFGKTYADSVVFTQVGVFPGKVFLVDEGDGRLRHRTMMNYKESYLSLMEFVDKMFPPICTPSSSRHSSPAKSERPARTSERASMSRAHSSSEDLVSDVISFQVRTRSMNDEAYNDVNFWKISPKKIENI</sequence>
<evidence type="ECO:0000256" key="2">
    <source>
        <dbReference type="ARBA" id="ARBA00005476"/>
    </source>
</evidence>
<dbReference type="Pfam" id="PF04571">
    <property type="entry name" value="Lipin_N"/>
    <property type="match status" value="1"/>
</dbReference>
<dbReference type="Pfam" id="PF08235">
    <property type="entry name" value="LNS2"/>
    <property type="match status" value="1"/>
</dbReference>
<feature type="region of interest" description="Disordered" evidence="5">
    <location>
        <begin position="637"/>
        <end position="667"/>
    </location>
</feature>
<reference evidence="7" key="1">
    <citation type="submission" date="2022-11" db="EMBL/GenBank/DDBJ databases">
        <authorList>
            <person name="Morgan W.R."/>
            <person name="Tartar A."/>
        </authorList>
    </citation>
    <scope>NUCLEOTIDE SEQUENCE</scope>
    <source>
        <strain evidence="7">ARSEF 373</strain>
    </source>
</reference>
<keyword evidence="4" id="KW-0378">Hydrolase</keyword>
<comment type="cofactor">
    <cofactor evidence="1">
        <name>Mg(2+)</name>
        <dbReference type="ChEBI" id="CHEBI:18420"/>
    </cofactor>
</comment>
<dbReference type="InterPro" id="IPR013209">
    <property type="entry name" value="LNS2"/>
</dbReference>
<evidence type="ECO:0000256" key="1">
    <source>
        <dbReference type="ARBA" id="ARBA00001946"/>
    </source>
</evidence>
<dbReference type="PANTHER" id="PTHR12181">
    <property type="entry name" value="LIPIN"/>
    <property type="match status" value="1"/>
</dbReference>
<dbReference type="Proteomes" id="UP001146120">
    <property type="component" value="Unassembled WGS sequence"/>
</dbReference>
<reference evidence="7" key="2">
    <citation type="journal article" date="2023" name="Microbiol Resour">
        <title>Decontamination and Annotation of the Draft Genome Sequence of the Oomycete Lagenidium giganteum ARSEF 373.</title>
        <authorList>
            <person name="Morgan W.R."/>
            <person name="Tartar A."/>
        </authorList>
    </citation>
    <scope>NUCLEOTIDE SEQUENCE</scope>
    <source>
        <strain evidence="7">ARSEF 373</strain>
    </source>
</reference>
<evidence type="ECO:0000313" key="7">
    <source>
        <dbReference type="EMBL" id="DAZ94867.1"/>
    </source>
</evidence>
<protein>
    <recommendedName>
        <fullName evidence="3">phosphatidate phosphatase</fullName>
        <ecNumber evidence="3">3.1.3.4</ecNumber>
    </recommendedName>
</protein>
<comment type="similarity">
    <text evidence="2">Belongs to the lipin family.</text>
</comment>
<dbReference type="InterPro" id="IPR026058">
    <property type="entry name" value="LIPIN"/>
</dbReference>
<dbReference type="SMART" id="SM00775">
    <property type="entry name" value="LNS2"/>
    <property type="match status" value="1"/>
</dbReference>
<comment type="caution">
    <text evidence="7">The sequence shown here is derived from an EMBL/GenBank/DDBJ whole genome shotgun (WGS) entry which is preliminary data.</text>
</comment>
<feature type="compositionally biased region" description="Basic and acidic residues" evidence="5">
    <location>
        <begin position="647"/>
        <end position="656"/>
    </location>
</feature>
<keyword evidence="8" id="KW-1185">Reference proteome</keyword>
<feature type="region of interest" description="Disordered" evidence="5">
    <location>
        <begin position="95"/>
        <end position="123"/>
    </location>
</feature>